<dbReference type="InterPro" id="IPR026898">
    <property type="entry name" value="PrsW"/>
</dbReference>
<reference evidence="3" key="1">
    <citation type="journal article" date="2019" name="Int. J. Syst. Evol. Microbiol.">
        <title>The Global Catalogue of Microorganisms (GCM) 10K type strain sequencing project: providing services to taxonomists for standard genome sequencing and annotation.</title>
        <authorList>
            <consortium name="The Broad Institute Genomics Platform"/>
            <consortium name="The Broad Institute Genome Sequencing Center for Infectious Disease"/>
            <person name="Wu L."/>
            <person name="Ma J."/>
        </authorList>
    </citation>
    <scope>NUCLEOTIDE SEQUENCE [LARGE SCALE GENOMIC DNA]</scope>
    <source>
        <strain evidence="3">CGMCC 4.7367</strain>
    </source>
</reference>
<keyword evidence="1" id="KW-0812">Transmembrane</keyword>
<keyword evidence="2" id="KW-0378">Hydrolase</keyword>
<name>A0ABQ3LYN1_9PSEU</name>
<dbReference type="PANTHER" id="PTHR36844">
    <property type="entry name" value="PROTEASE PRSW"/>
    <property type="match status" value="1"/>
</dbReference>
<feature type="transmembrane region" description="Helical" evidence="1">
    <location>
        <begin position="57"/>
        <end position="79"/>
    </location>
</feature>
<dbReference type="PANTHER" id="PTHR36844:SF1">
    <property type="entry name" value="PROTEASE PRSW"/>
    <property type="match status" value="1"/>
</dbReference>
<keyword evidence="3" id="KW-1185">Reference proteome</keyword>
<feature type="transmembrane region" description="Helical" evidence="1">
    <location>
        <begin position="31"/>
        <end position="51"/>
    </location>
</feature>
<dbReference type="Pfam" id="PF13367">
    <property type="entry name" value="PrsW-protease"/>
    <property type="match status" value="1"/>
</dbReference>
<feature type="transmembrane region" description="Helical" evidence="1">
    <location>
        <begin position="209"/>
        <end position="235"/>
    </location>
</feature>
<dbReference type="GO" id="GO:0008233">
    <property type="term" value="F:peptidase activity"/>
    <property type="evidence" value="ECO:0007669"/>
    <property type="project" value="UniProtKB-KW"/>
</dbReference>
<organism evidence="2 3">
    <name type="scientific">Lentzea cavernae</name>
    <dbReference type="NCBI Taxonomy" id="2020703"/>
    <lineage>
        <taxon>Bacteria</taxon>
        <taxon>Bacillati</taxon>
        <taxon>Actinomycetota</taxon>
        <taxon>Actinomycetes</taxon>
        <taxon>Pseudonocardiales</taxon>
        <taxon>Pseudonocardiaceae</taxon>
        <taxon>Lentzea</taxon>
    </lineage>
</organism>
<dbReference type="EMBL" id="BNAR01000001">
    <property type="protein sequence ID" value="GHH27654.1"/>
    <property type="molecule type" value="Genomic_DNA"/>
</dbReference>
<gene>
    <name evidence="2" type="ORF">GCM10017774_00540</name>
</gene>
<protein>
    <submittedName>
        <fullName evidence="2">Protease PrsW</fullName>
    </submittedName>
</protein>
<comment type="caution">
    <text evidence="2">The sequence shown here is derived from an EMBL/GenBank/DDBJ whole genome shotgun (WGS) entry which is preliminary data.</text>
</comment>
<feature type="transmembrane region" description="Helical" evidence="1">
    <location>
        <begin position="91"/>
        <end position="111"/>
    </location>
</feature>
<keyword evidence="1" id="KW-1133">Transmembrane helix</keyword>
<keyword evidence="2" id="KW-0645">Protease</keyword>
<evidence type="ECO:0000256" key="1">
    <source>
        <dbReference type="SAM" id="Phobius"/>
    </source>
</evidence>
<proteinExistence type="predicted"/>
<feature type="transmembrane region" description="Helical" evidence="1">
    <location>
        <begin position="266"/>
        <end position="293"/>
    </location>
</feature>
<keyword evidence="1" id="KW-0472">Membrane</keyword>
<feature type="transmembrane region" description="Helical" evidence="1">
    <location>
        <begin position="169"/>
        <end position="189"/>
    </location>
</feature>
<dbReference type="GO" id="GO:0006508">
    <property type="term" value="P:proteolysis"/>
    <property type="evidence" value="ECO:0007669"/>
    <property type="project" value="UniProtKB-KW"/>
</dbReference>
<evidence type="ECO:0000313" key="3">
    <source>
        <dbReference type="Proteomes" id="UP000605568"/>
    </source>
</evidence>
<dbReference type="RefSeq" id="WP_191295400.1">
    <property type="nucleotide sequence ID" value="NZ_BNAR01000001.1"/>
</dbReference>
<dbReference type="Proteomes" id="UP000605568">
    <property type="component" value="Unassembled WGS sequence"/>
</dbReference>
<evidence type="ECO:0000313" key="2">
    <source>
        <dbReference type="EMBL" id="GHH27654.1"/>
    </source>
</evidence>
<accession>A0ABQ3LYN1</accession>
<sequence>MTTTEAKTAQLAAIEQSGWGERFRFVQPRNLAFWVYLLGVGGGALAVVRYFGPGAHFYSPALTGGVLLFGLYLVPWLLLLRHQNRYTAQPAALLAAAFFWGGLAATFWIALPANTALLEIWTKLGGTAFAADWAAGLTAPINEEFGKALGLVLLIGLAPRLVRGAYDGFIIGAFIGLGFQVFEDVLYVYNGAAQTFGTGQVLTSLQIFLVRGAAGIVSHALFSAIFCAGLMWVLGRTPGERNVPRGVLTMLTAMVFHFAWDDMTGLSGGIGAVAVVLPFLIAAIELITLFYVLRHAARQERIWIRRLLQPEVDAGVIDPALLSAVSGLRRDRKAFRRLVHGRSRSRHLQDATADLARELARAQGLETNEVLHARAELLRLRGAVR</sequence>
<feature type="transmembrane region" description="Helical" evidence="1">
    <location>
        <begin position="242"/>
        <end position="260"/>
    </location>
</feature>